<dbReference type="GO" id="GO:0008237">
    <property type="term" value="F:metallopeptidase activity"/>
    <property type="evidence" value="ECO:0007669"/>
    <property type="project" value="UniProtKB-KW"/>
</dbReference>
<feature type="transmembrane region" description="Helical" evidence="1">
    <location>
        <begin position="104"/>
        <end position="125"/>
    </location>
</feature>
<feature type="transmembrane region" description="Helical" evidence="1">
    <location>
        <begin position="202"/>
        <end position="222"/>
    </location>
</feature>
<dbReference type="GO" id="GO:0004175">
    <property type="term" value="F:endopeptidase activity"/>
    <property type="evidence" value="ECO:0007669"/>
    <property type="project" value="UniProtKB-ARBA"/>
</dbReference>
<evidence type="ECO:0000313" key="4">
    <source>
        <dbReference type="Proteomes" id="UP000323426"/>
    </source>
</evidence>
<dbReference type="EMBL" id="VWSF01000011">
    <property type="protein sequence ID" value="KAA5544172.1"/>
    <property type="molecule type" value="Genomic_DNA"/>
</dbReference>
<feature type="transmembrane region" description="Helical" evidence="1">
    <location>
        <begin position="167"/>
        <end position="190"/>
    </location>
</feature>
<keyword evidence="1" id="KW-0812">Transmembrane</keyword>
<organism evidence="3 4">
    <name type="scientific">Adhaeribacter rhizoryzae</name>
    <dbReference type="NCBI Taxonomy" id="2607907"/>
    <lineage>
        <taxon>Bacteria</taxon>
        <taxon>Pseudomonadati</taxon>
        <taxon>Bacteroidota</taxon>
        <taxon>Cytophagia</taxon>
        <taxon>Cytophagales</taxon>
        <taxon>Hymenobacteraceae</taxon>
        <taxon>Adhaeribacter</taxon>
    </lineage>
</organism>
<evidence type="ECO:0000256" key="1">
    <source>
        <dbReference type="SAM" id="Phobius"/>
    </source>
</evidence>
<feature type="transmembrane region" description="Helical" evidence="1">
    <location>
        <begin position="242"/>
        <end position="262"/>
    </location>
</feature>
<feature type="transmembrane region" description="Helical" evidence="1">
    <location>
        <begin position="282"/>
        <end position="298"/>
    </location>
</feature>
<dbReference type="RefSeq" id="WP_150089239.1">
    <property type="nucleotide sequence ID" value="NZ_VWSF01000011.1"/>
</dbReference>
<keyword evidence="4" id="KW-1185">Reference proteome</keyword>
<keyword evidence="3" id="KW-0378">Hydrolase</keyword>
<dbReference type="GO" id="GO:0080120">
    <property type="term" value="P:CAAX-box protein maturation"/>
    <property type="evidence" value="ECO:0007669"/>
    <property type="project" value="UniProtKB-ARBA"/>
</dbReference>
<name>A0A5M6DD20_9BACT</name>
<proteinExistence type="predicted"/>
<dbReference type="Pfam" id="PF02517">
    <property type="entry name" value="Rce1-like"/>
    <property type="match status" value="1"/>
</dbReference>
<dbReference type="InterPro" id="IPR003675">
    <property type="entry name" value="Rce1/LyrA-like_dom"/>
</dbReference>
<keyword evidence="3" id="KW-0645">Protease</keyword>
<dbReference type="AlphaFoldDB" id="A0A5M6DD20"/>
<feature type="domain" description="CAAX prenyl protease 2/Lysostaphin resistance protein A-like" evidence="2">
    <location>
        <begin position="167"/>
        <end position="254"/>
    </location>
</feature>
<dbReference type="PANTHER" id="PTHR43592">
    <property type="entry name" value="CAAX AMINO TERMINAL PROTEASE"/>
    <property type="match status" value="1"/>
</dbReference>
<keyword evidence="1" id="KW-0472">Membrane</keyword>
<reference evidence="3 4" key="1">
    <citation type="submission" date="2019-09" db="EMBL/GenBank/DDBJ databases">
        <title>Genome sequence and assembly of Adhaeribacter sp.</title>
        <authorList>
            <person name="Chhetri G."/>
        </authorList>
    </citation>
    <scope>NUCLEOTIDE SEQUENCE [LARGE SCALE GENOMIC DNA]</scope>
    <source>
        <strain evidence="3 4">DK36</strain>
    </source>
</reference>
<dbReference type="PANTHER" id="PTHR43592:SF15">
    <property type="entry name" value="CAAX AMINO TERMINAL PROTEASE FAMILY PROTEIN"/>
    <property type="match status" value="1"/>
</dbReference>
<keyword evidence="1" id="KW-1133">Transmembrane helix</keyword>
<protein>
    <submittedName>
        <fullName evidence="3">CPBP family intramembrane metalloprotease</fullName>
    </submittedName>
</protein>
<accession>A0A5M6DD20</accession>
<gene>
    <name evidence="3" type="ORF">F0145_14775</name>
</gene>
<dbReference type="GO" id="GO:0006508">
    <property type="term" value="P:proteolysis"/>
    <property type="evidence" value="ECO:0007669"/>
    <property type="project" value="UniProtKB-KW"/>
</dbReference>
<keyword evidence="3" id="KW-0482">Metalloprotease</keyword>
<comment type="caution">
    <text evidence="3">The sequence shown here is derived from an EMBL/GenBank/DDBJ whole genome shotgun (WGS) entry which is preliminary data.</text>
</comment>
<dbReference type="Proteomes" id="UP000323426">
    <property type="component" value="Unassembled WGS sequence"/>
</dbReference>
<feature type="transmembrane region" description="Helical" evidence="1">
    <location>
        <begin position="12"/>
        <end position="41"/>
    </location>
</feature>
<feature type="transmembrane region" description="Helical" evidence="1">
    <location>
        <begin position="71"/>
        <end position="92"/>
    </location>
</feature>
<sequence length="319" mass="36277">MKGFIPQNMHPVYYIMLLLVFMLGGFFVGNFISLSVLYGFFNYGLQDLANVVQNPADYPNGKVAVNLFQGISHFCAFTLGPVMLLVATGVNLQRYLSPKWHVPALLFLLSALLIVVIMPLNSWFIDINSHMVLPDFLHGFELWAKEKEEALKELTNYLIKFDSVGQFVLGMVVFALIPAIGEELVFRGVLQTQLIRWFRQPHVGIWVTAIIFGAIHMQFYGMLPRTLLGALLGYLYWWSGNIWVPIIGHFVNNGFTVLLMYLLQRKVITYQIDTEEAMPIQSIIFSVIATAGLLYYLWQQFKTMPATSGNNPTETDTIF</sequence>
<evidence type="ECO:0000259" key="2">
    <source>
        <dbReference type="Pfam" id="PF02517"/>
    </source>
</evidence>
<evidence type="ECO:0000313" key="3">
    <source>
        <dbReference type="EMBL" id="KAA5544172.1"/>
    </source>
</evidence>